<sequence>MRNLLKLMKNCPKCKLNLAPLKTNFGKIIICNKCFGHYYSEKTLELLFTNSSWELTKNKSKIKESKISCPECENRMSLLKLSSEYNFVEIDLCSDCKILWLDKDEIEQLNLNHISAKNYPTIYKKNQKKIESEINYLLRLTKLDANLSELKCKKELNNFATQYSPISFSNNRSVFNAFDLITFFKTFFRKKD</sequence>
<comment type="caution">
    <text evidence="1">The sequence shown here is derived from an EMBL/GenBank/DDBJ whole genome shotgun (WGS) entry which is preliminary data.</text>
</comment>
<evidence type="ECO:0008006" key="3">
    <source>
        <dbReference type="Google" id="ProtNLM"/>
    </source>
</evidence>
<accession>A0ABY2NV17</accession>
<protein>
    <recommendedName>
        <fullName evidence="3">Transcription factor zinc-finger domain-containing protein</fullName>
    </recommendedName>
</protein>
<reference evidence="2" key="1">
    <citation type="journal article" date="2019" name="PLoS Negl. Trop. Dis.">
        <title>Revisiting the worldwide diversity of Leptospira species in the environment.</title>
        <authorList>
            <person name="Vincent A.T."/>
            <person name="Schiettekatte O."/>
            <person name="Bourhy P."/>
            <person name="Veyrier F.J."/>
            <person name="Picardeau M."/>
        </authorList>
    </citation>
    <scope>NUCLEOTIDE SEQUENCE [LARGE SCALE GENOMIC DNA]</scope>
    <source>
        <strain evidence="2">201601955</strain>
    </source>
</reference>
<dbReference type="Proteomes" id="UP000298112">
    <property type="component" value="Unassembled WGS sequence"/>
</dbReference>
<organism evidence="1 2">
    <name type="scientific">Leptospira vanthielii</name>
    <dbReference type="NCBI Taxonomy" id="293085"/>
    <lineage>
        <taxon>Bacteria</taxon>
        <taxon>Pseudomonadati</taxon>
        <taxon>Spirochaetota</taxon>
        <taxon>Spirochaetia</taxon>
        <taxon>Leptospirales</taxon>
        <taxon>Leptospiraceae</taxon>
        <taxon>Leptospira</taxon>
    </lineage>
</organism>
<proteinExistence type="predicted"/>
<dbReference type="EMBL" id="RQHF01000003">
    <property type="protein sequence ID" value="TGM61806.1"/>
    <property type="molecule type" value="Genomic_DNA"/>
</dbReference>
<name>A0ABY2NV17_9LEPT</name>
<gene>
    <name evidence="1" type="ORF">EHQ95_00115</name>
</gene>
<evidence type="ECO:0000313" key="1">
    <source>
        <dbReference type="EMBL" id="TGM61806.1"/>
    </source>
</evidence>
<keyword evidence="2" id="KW-1185">Reference proteome</keyword>
<evidence type="ECO:0000313" key="2">
    <source>
        <dbReference type="Proteomes" id="UP000298112"/>
    </source>
</evidence>